<dbReference type="GO" id="GO:0005930">
    <property type="term" value="C:axoneme"/>
    <property type="evidence" value="ECO:0007669"/>
    <property type="project" value="TreeGrafter"/>
</dbReference>
<evidence type="ECO:0000256" key="9">
    <source>
        <dbReference type="ARBA" id="ARBA00031593"/>
    </source>
</evidence>
<dbReference type="InterPro" id="IPR023379">
    <property type="entry name" value="BART_dom"/>
</dbReference>
<gene>
    <name evidence="11" type="ORF">TPSB3V08_LOCUS4304</name>
</gene>
<keyword evidence="8" id="KW-0966">Cell projection</keyword>
<comment type="subcellular location">
    <subcellularLocation>
        <location evidence="1">Cell projection</location>
        <location evidence="1">Cilium</location>
    </subcellularLocation>
    <subcellularLocation>
        <location evidence="2">Cytoplasm</location>
    </subcellularLocation>
</comment>
<dbReference type="PANTHER" id="PTHR21532">
    <property type="entry name" value="PHOSPHODIESTERASE HL"/>
    <property type="match status" value="1"/>
</dbReference>
<feature type="domain" description="BART" evidence="10">
    <location>
        <begin position="9"/>
        <end position="53"/>
    </location>
</feature>
<evidence type="ECO:0000256" key="1">
    <source>
        <dbReference type="ARBA" id="ARBA00004138"/>
    </source>
</evidence>
<evidence type="ECO:0000256" key="4">
    <source>
        <dbReference type="ARBA" id="ARBA00021815"/>
    </source>
</evidence>
<keyword evidence="6" id="KW-0175">Coiled coil</keyword>
<comment type="similarity">
    <text evidence="3">Belongs to the CFAP36 family.</text>
</comment>
<sequence length="62" mass="7040">MSGKEEDCSWVFDSLVGFLQGPVWNAPILTFIEQKSSSFQRHSTLKSSACSVHRGRRRKPKT</sequence>
<accession>A0A7R9CZV6</accession>
<protein>
    <recommendedName>
        <fullName evidence="4">Cilia- and flagella-associated protein 36</fullName>
    </recommendedName>
    <alternativeName>
        <fullName evidence="9">Coiled-coil domain-containing protein 104</fullName>
    </alternativeName>
</protein>
<organism evidence="11">
    <name type="scientific">Timema poppense</name>
    <name type="common">Walking stick</name>
    <dbReference type="NCBI Taxonomy" id="170557"/>
    <lineage>
        <taxon>Eukaryota</taxon>
        <taxon>Metazoa</taxon>
        <taxon>Ecdysozoa</taxon>
        <taxon>Arthropoda</taxon>
        <taxon>Hexapoda</taxon>
        <taxon>Insecta</taxon>
        <taxon>Pterygota</taxon>
        <taxon>Neoptera</taxon>
        <taxon>Polyneoptera</taxon>
        <taxon>Phasmatodea</taxon>
        <taxon>Timematodea</taxon>
        <taxon>Timematoidea</taxon>
        <taxon>Timematidae</taxon>
        <taxon>Timema</taxon>
    </lineage>
</organism>
<reference evidence="11" key="1">
    <citation type="submission" date="2020-11" db="EMBL/GenBank/DDBJ databases">
        <authorList>
            <person name="Tran Van P."/>
        </authorList>
    </citation>
    <scope>NUCLEOTIDE SEQUENCE</scope>
</reference>
<evidence type="ECO:0000256" key="7">
    <source>
        <dbReference type="ARBA" id="ARBA00023069"/>
    </source>
</evidence>
<dbReference type="EMBL" id="OD002043">
    <property type="protein sequence ID" value="CAD7404027.1"/>
    <property type="molecule type" value="Genomic_DNA"/>
</dbReference>
<dbReference type="Pfam" id="PF11527">
    <property type="entry name" value="ARL2_Bind_BART"/>
    <property type="match status" value="1"/>
</dbReference>
<evidence type="ECO:0000256" key="5">
    <source>
        <dbReference type="ARBA" id="ARBA00022490"/>
    </source>
</evidence>
<dbReference type="AlphaFoldDB" id="A0A7R9CZV6"/>
<evidence type="ECO:0000256" key="3">
    <source>
        <dbReference type="ARBA" id="ARBA00007460"/>
    </source>
</evidence>
<keyword evidence="7" id="KW-0969">Cilium</keyword>
<proteinExistence type="inferred from homology"/>
<evidence type="ECO:0000256" key="8">
    <source>
        <dbReference type="ARBA" id="ARBA00023273"/>
    </source>
</evidence>
<evidence type="ECO:0000259" key="10">
    <source>
        <dbReference type="Pfam" id="PF11527"/>
    </source>
</evidence>
<dbReference type="Gene3D" id="1.20.1520.10">
    <property type="entry name" value="ADP-ribosylation factor-like 2-binding protein, domain"/>
    <property type="match status" value="1"/>
</dbReference>
<evidence type="ECO:0000256" key="6">
    <source>
        <dbReference type="ARBA" id="ARBA00023054"/>
    </source>
</evidence>
<evidence type="ECO:0000313" key="11">
    <source>
        <dbReference type="EMBL" id="CAD7404027.1"/>
    </source>
</evidence>
<keyword evidence="5" id="KW-0963">Cytoplasm</keyword>
<dbReference type="PANTHER" id="PTHR21532:SF0">
    <property type="entry name" value="CILIA- AND FLAGELLA-ASSOCIATED PROTEIN 36"/>
    <property type="match status" value="1"/>
</dbReference>
<evidence type="ECO:0000256" key="2">
    <source>
        <dbReference type="ARBA" id="ARBA00004496"/>
    </source>
</evidence>
<dbReference type="GO" id="GO:0097546">
    <property type="term" value="C:ciliary base"/>
    <property type="evidence" value="ECO:0007669"/>
    <property type="project" value="TreeGrafter"/>
</dbReference>
<dbReference type="InterPro" id="IPR042541">
    <property type="entry name" value="BART_sf"/>
</dbReference>
<name>A0A7R9CZV6_TIMPO</name>
<dbReference type="InterPro" id="IPR038888">
    <property type="entry name" value="CFAP36"/>
</dbReference>